<proteinExistence type="predicted"/>
<dbReference type="Proteomes" id="UP000492821">
    <property type="component" value="Unassembled WGS sequence"/>
</dbReference>
<accession>A0A7E4V8D3</accession>
<protein>
    <submittedName>
        <fullName evidence="3">Secreted protein</fullName>
    </submittedName>
</protein>
<feature type="transmembrane region" description="Helical" evidence="1">
    <location>
        <begin position="6"/>
        <end position="24"/>
    </location>
</feature>
<keyword evidence="1" id="KW-0472">Membrane</keyword>
<keyword evidence="1" id="KW-1133">Transmembrane helix</keyword>
<keyword evidence="2" id="KW-1185">Reference proteome</keyword>
<evidence type="ECO:0000313" key="2">
    <source>
        <dbReference type="Proteomes" id="UP000492821"/>
    </source>
</evidence>
<keyword evidence="1" id="KW-0812">Transmembrane</keyword>
<sequence length="84" mass="9898">MFVFSFYLFVLHLGAAVLVVLFRYTDLTNIPFPIDFYFVDATHFSVPWIFLFTQKDVQGAVKTVIRRYFCRNTTTTTTVTMMQH</sequence>
<evidence type="ECO:0000256" key="1">
    <source>
        <dbReference type="SAM" id="Phobius"/>
    </source>
</evidence>
<reference evidence="3" key="2">
    <citation type="submission" date="2020-10" db="UniProtKB">
        <authorList>
            <consortium name="WormBaseParasite"/>
        </authorList>
    </citation>
    <scope>IDENTIFICATION</scope>
</reference>
<dbReference type="AlphaFoldDB" id="A0A7E4V8D3"/>
<dbReference type="WBParaSite" id="Pan_g17860.t1">
    <property type="protein sequence ID" value="Pan_g17860.t1"/>
    <property type="gene ID" value="Pan_g17860"/>
</dbReference>
<organism evidence="2 3">
    <name type="scientific">Panagrellus redivivus</name>
    <name type="common">Microworm</name>
    <dbReference type="NCBI Taxonomy" id="6233"/>
    <lineage>
        <taxon>Eukaryota</taxon>
        <taxon>Metazoa</taxon>
        <taxon>Ecdysozoa</taxon>
        <taxon>Nematoda</taxon>
        <taxon>Chromadorea</taxon>
        <taxon>Rhabditida</taxon>
        <taxon>Tylenchina</taxon>
        <taxon>Panagrolaimomorpha</taxon>
        <taxon>Panagrolaimoidea</taxon>
        <taxon>Panagrolaimidae</taxon>
        <taxon>Panagrellus</taxon>
    </lineage>
</organism>
<reference evidence="2" key="1">
    <citation type="journal article" date="2013" name="Genetics">
        <title>The draft genome and transcriptome of Panagrellus redivivus are shaped by the harsh demands of a free-living lifestyle.</title>
        <authorList>
            <person name="Srinivasan J."/>
            <person name="Dillman A.R."/>
            <person name="Macchietto M.G."/>
            <person name="Heikkinen L."/>
            <person name="Lakso M."/>
            <person name="Fracchia K.M."/>
            <person name="Antoshechkin I."/>
            <person name="Mortazavi A."/>
            <person name="Wong G."/>
            <person name="Sternberg P.W."/>
        </authorList>
    </citation>
    <scope>NUCLEOTIDE SEQUENCE [LARGE SCALE GENOMIC DNA]</scope>
    <source>
        <strain evidence="2">MT8872</strain>
    </source>
</reference>
<name>A0A7E4V8D3_PANRE</name>
<evidence type="ECO:0000313" key="3">
    <source>
        <dbReference type="WBParaSite" id="Pan_g17860.t1"/>
    </source>
</evidence>